<dbReference type="InterPro" id="IPR028357">
    <property type="entry name" value="UDPglc_DH_bac"/>
</dbReference>
<dbReference type="Proteomes" id="UP000034181">
    <property type="component" value="Unassembled WGS sequence"/>
</dbReference>
<gene>
    <name evidence="12" type="ORF">US96_C0017G0021</name>
</gene>
<dbReference type="UniPathway" id="UPA00038">
    <property type="reaction ID" value="UER00491"/>
</dbReference>
<feature type="domain" description="UDP-glucose/GDP-mannose dehydrogenase C-terminal" evidence="11">
    <location>
        <begin position="313"/>
        <end position="414"/>
    </location>
</feature>
<dbReference type="InterPro" id="IPR008927">
    <property type="entry name" value="6-PGluconate_DH-like_C_sf"/>
</dbReference>
<evidence type="ECO:0000256" key="3">
    <source>
        <dbReference type="ARBA" id="ARBA00012954"/>
    </source>
</evidence>
<evidence type="ECO:0000256" key="4">
    <source>
        <dbReference type="ARBA" id="ARBA00023002"/>
    </source>
</evidence>
<comment type="pathway">
    <text evidence="1">Nucleotide-sugar biosynthesis; UDP-alpha-D-glucuronate biosynthesis; UDP-alpha-D-glucuronate from UDP-alpha-D-glucose: step 1/1.</text>
</comment>
<proteinExistence type="inferred from homology"/>
<dbReference type="GO" id="GO:0003979">
    <property type="term" value="F:UDP-glucose 6-dehydrogenase activity"/>
    <property type="evidence" value="ECO:0007669"/>
    <property type="project" value="UniProtKB-EC"/>
</dbReference>
<evidence type="ECO:0000256" key="9">
    <source>
        <dbReference type="PIRSR" id="PIRSR500134-2"/>
    </source>
</evidence>
<dbReference type="SUPFAM" id="SSF51735">
    <property type="entry name" value="NAD(P)-binding Rossmann-fold domains"/>
    <property type="match status" value="1"/>
</dbReference>
<dbReference type="InterPro" id="IPR014027">
    <property type="entry name" value="UDP-Glc/GDP-Man_DH_C"/>
</dbReference>
<dbReference type="InterPro" id="IPR036220">
    <property type="entry name" value="UDP-Glc/GDP-Man_DH_C_sf"/>
</dbReference>
<evidence type="ECO:0000313" key="12">
    <source>
        <dbReference type="EMBL" id="KKQ75115.1"/>
    </source>
</evidence>
<feature type="active site" description="Nucleophile" evidence="8">
    <location>
        <position position="260"/>
    </location>
</feature>
<evidence type="ECO:0000256" key="5">
    <source>
        <dbReference type="ARBA" id="ARBA00023027"/>
    </source>
</evidence>
<evidence type="ECO:0000256" key="6">
    <source>
        <dbReference type="ARBA" id="ARBA00047473"/>
    </source>
</evidence>
<feature type="binding site" evidence="9">
    <location>
        <begin position="152"/>
        <end position="155"/>
    </location>
    <ligand>
        <name>substrate</name>
    </ligand>
</feature>
<feature type="binding site" evidence="9">
    <location>
        <position position="320"/>
    </location>
    <ligand>
        <name>substrate</name>
    </ligand>
</feature>
<dbReference type="GO" id="GO:0051287">
    <property type="term" value="F:NAD binding"/>
    <property type="evidence" value="ECO:0007669"/>
    <property type="project" value="InterPro"/>
</dbReference>
<dbReference type="InterPro" id="IPR017476">
    <property type="entry name" value="UDP-Glc/GDP-Man"/>
</dbReference>
<evidence type="ECO:0000313" key="13">
    <source>
        <dbReference type="Proteomes" id="UP000034181"/>
    </source>
</evidence>
<dbReference type="InterPro" id="IPR036291">
    <property type="entry name" value="NAD(P)-bd_dom_sf"/>
</dbReference>
<dbReference type="Gene3D" id="1.20.5.100">
    <property type="entry name" value="Cytochrome c1, transmembrane anchor, C-terminal"/>
    <property type="match status" value="1"/>
</dbReference>
<dbReference type="Gene3D" id="3.40.50.720">
    <property type="entry name" value="NAD(P)-binding Rossmann-like Domain"/>
    <property type="match status" value="2"/>
</dbReference>
<dbReference type="NCBIfam" id="TIGR03026">
    <property type="entry name" value="NDP-sugDHase"/>
    <property type="match status" value="1"/>
</dbReference>
<evidence type="ECO:0000256" key="8">
    <source>
        <dbReference type="PIRSR" id="PIRSR500134-1"/>
    </source>
</evidence>
<feature type="binding site" evidence="9">
    <location>
        <position position="204"/>
    </location>
    <ligand>
        <name>substrate</name>
    </ligand>
</feature>
<dbReference type="PIRSF" id="PIRSF000124">
    <property type="entry name" value="UDPglc_GDPman_dh"/>
    <property type="match status" value="1"/>
</dbReference>
<dbReference type="Pfam" id="PF03721">
    <property type="entry name" value="UDPG_MGDP_dh_N"/>
    <property type="match status" value="1"/>
</dbReference>
<feature type="binding site" evidence="10">
    <location>
        <position position="121"/>
    </location>
    <ligand>
        <name>NAD(+)</name>
        <dbReference type="ChEBI" id="CHEBI:57540"/>
    </ligand>
</feature>
<comment type="similarity">
    <text evidence="2 7">Belongs to the UDP-glucose/GDP-mannose dehydrogenase family.</text>
</comment>
<dbReference type="EC" id="1.1.1.22" evidence="3 7"/>
<feature type="binding site" evidence="9">
    <location>
        <begin position="249"/>
        <end position="253"/>
    </location>
    <ligand>
        <name>substrate</name>
    </ligand>
</feature>
<feature type="binding site" evidence="10">
    <location>
        <position position="155"/>
    </location>
    <ligand>
        <name>NAD(+)</name>
        <dbReference type="ChEBI" id="CHEBI:57540"/>
    </ligand>
</feature>
<feature type="binding site" evidence="10">
    <location>
        <position position="327"/>
    </location>
    <ligand>
        <name>NAD(+)</name>
        <dbReference type="ChEBI" id="CHEBI:57540"/>
    </ligand>
</feature>
<keyword evidence="4 7" id="KW-0560">Oxidoreductase</keyword>
<organism evidence="12 13">
    <name type="scientific">Candidatus Woesebacteria bacterium GW2011_GWB1_38_5b</name>
    <dbReference type="NCBI Taxonomy" id="1618569"/>
    <lineage>
        <taxon>Bacteria</taxon>
        <taxon>Candidatus Woeseibacteriota</taxon>
    </lineage>
</organism>
<dbReference type="PANTHER" id="PTHR43750:SF3">
    <property type="entry name" value="UDP-GLUCOSE 6-DEHYDROGENASE TUAD"/>
    <property type="match status" value="1"/>
</dbReference>
<dbReference type="SUPFAM" id="SSF48179">
    <property type="entry name" value="6-phosphogluconate dehydrogenase C-terminal domain-like"/>
    <property type="match status" value="1"/>
</dbReference>
<feature type="binding site" evidence="9">
    <location>
        <position position="257"/>
    </location>
    <ligand>
        <name>substrate</name>
    </ligand>
</feature>
<evidence type="ECO:0000259" key="11">
    <source>
        <dbReference type="SMART" id="SM00984"/>
    </source>
</evidence>
<name>A0A0G0KHX8_9BACT</name>
<protein>
    <recommendedName>
        <fullName evidence="3 7">UDP-glucose 6-dehydrogenase</fullName>
        <ecNumber evidence="3 7">1.1.1.22</ecNumber>
    </recommendedName>
</protein>
<dbReference type="SMART" id="SM00984">
    <property type="entry name" value="UDPG_MGDP_dh_C"/>
    <property type="match status" value="1"/>
</dbReference>
<evidence type="ECO:0000256" key="10">
    <source>
        <dbReference type="PIRSR" id="PIRSR500134-3"/>
    </source>
</evidence>
<dbReference type="PANTHER" id="PTHR43750">
    <property type="entry name" value="UDP-GLUCOSE 6-DEHYDROGENASE TUAD"/>
    <property type="match status" value="1"/>
</dbReference>
<feature type="binding site" evidence="10">
    <location>
        <position position="263"/>
    </location>
    <ligand>
        <name>NAD(+)</name>
        <dbReference type="ChEBI" id="CHEBI:57540"/>
    </ligand>
</feature>
<feature type="binding site" evidence="10">
    <location>
        <position position="35"/>
    </location>
    <ligand>
        <name>NAD(+)</name>
        <dbReference type="ChEBI" id="CHEBI:57540"/>
    </ligand>
</feature>
<evidence type="ECO:0000256" key="1">
    <source>
        <dbReference type="ARBA" id="ARBA00004701"/>
    </source>
</evidence>
<dbReference type="GO" id="GO:0006065">
    <property type="term" value="P:UDP-glucuronate biosynthetic process"/>
    <property type="evidence" value="ECO:0007669"/>
    <property type="project" value="UniProtKB-UniPathway"/>
</dbReference>
<dbReference type="AlphaFoldDB" id="A0A0G0KHX8"/>
<sequence length="429" mass="46996">MTVTFIGHGYVGLVTATVFADFGNNVYVIGHTKEKIDNLKKGILPIYEPGLSELVKKNLGAGRLNFTLDYSPGVAESDVVFIAVGTPPISTGDADLSTVLSVAEKIGKNLKNYTIVATKSTVPTGTNKKVQKILESVKPKNADFSYASVPEFLREGTAIDDTLHPDRIVIGTNDKRAQEILIKLHEPIKAPVVITTFETAELIKYSANSFLALKISYANAIAKLSELLGADGVKVLDGVGMDKRIGNLFLSPGPGYGGSCFPKDVRALISLGKDKGYTFTLFEDVENINYQMRREIVIKSRNILGDLSGKRIGILGLSFKPNTDDMRDSPAIDIINLLINDGAEIVAYDPIAIENAKKIPLSINYAKDEYDCAKDADLLILVTDWNEFKKIDFKKIKTLMKKPNIIDSRNIYDPENLKKLGFNYVGVGR</sequence>
<evidence type="ECO:0000256" key="2">
    <source>
        <dbReference type="ARBA" id="ARBA00006601"/>
    </source>
</evidence>
<dbReference type="Pfam" id="PF03720">
    <property type="entry name" value="UDPG_MGDP_dh_C"/>
    <property type="match status" value="1"/>
</dbReference>
<keyword evidence="5 7" id="KW-0520">NAD</keyword>
<dbReference type="SUPFAM" id="SSF52413">
    <property type="entry name" value="UDP-glucose/GDP-mannose dehydrogenase C-terminal domain"/>
    <property type="match status" value="1"/>
</dbReference>
<dbReference type="PATRIC" id="fig|1618569.3.peg.478"/>
<dbReference type="GO" id="GO:0000271">
    <property type="term" value="P:polysaccharide biosynthetic process"/>
    <property type="evidence" value="ECO:0007669"/>
    <property type="project" value="InterPro"/>
</dbReference>
<comment type="catalytic activity">
    <reaction evidence="6 7">
        <text>UDP-alpha-D-glucose + 2 NAD(+) + H2O = UDP-alpha-D-glucuronate + 2 NADH + 3 H(+)</text>
        <dbReference type="Rhea" id="RHEA:23596"/>
        <dbReference type="ChEBI" id="CHEBI:15377"/>
        <dbReference type="ChEBI" id="CHEBI:15378"/>
        <dbReference type="ChEBI" id="CHEBI:57540"/>
        <dbReference type="ChEBI" id="CHEBI:57945"/>
        <dbReference type="ChEBI" id="CHEBI:58052"/>
        <dbReference type="ChEBI" id="CHEBI:58885"/>
        <dbReference type="EC" id="1.1.1.22"/>
    </reaction>
</comment>
<dbReference type="PIRSF" id="PIRSF500134">
    <property type="entry name" value="UDPglc_DH_bac"/>
    <property type="match status" value="1"/>
</dbReference>
<dbReference type="InterPro" id="IPR014026">
    <property type="entry name" value="UDP-Glc/GDP-Man_DH_dimer"/>
</dbReference>
<dbReference type="EMBL" id="LBUZ01000017">
    <property type="protein sequence ID" value="KKQ75115.1"/>
    <property type="molecule type" value="Genomic_DNA"/>
</dbReference>
<feature type="binding site" evidence="10">
    <location>
        <position position="86"/>
    </location>
    <ligand>
        <name>NAD(+)</name>
        <dbReference type="ChEBI" id="CHEBI:57540"/>
    </ligand>
</feature>
<evidence type="ECO:0000256" key="7">
    <source>
        <dbReference type="PIRNR" id="PIRNR000124"/>
    </source>
</evidence>
<comment type="caution">
    <text evidence="12">The sequence shown here is derived from an EMBL/GenBank/DDBJ whole genome shotgun (WGS) entry which is preliminary data.</text>
</comment>
<dbReference type="InterPro" id="IPR001732">
    <property type="entry name" value="UDP-Glc/GDP-Man_DH_N"/>
</dbReference>
<dbReference type="Pfam" id="PF00984">
    <property type="entry name" value="UDPG_MGDP_dh"/>
    <property type="match status" value="1"/>
</dbReference>
<reference evidence="12 13" key="1">
    <citation type="journal article" date="2015" name="Nature">
        <title>rRNA introns, odd ribosomes, and small enigmatic genomes across a large radiation of phyla.</title>
        <authorList>
            <person name="Brown C.T."/>
            <person name="Hug L.A."/>
            <person name="Thomas B.C."/>
            <person name="Sharon I."/>
            <person name="Castelle C.J."/>
            <person name="Singh A."/>
            <person name="Wilkins M.J."/>
            <person name="Williams K.H."/>
            <person name="Banfield J.F."/>
        </authorList>
    </citation>
    <scope>NUCLEOTIDE SEQUENCE [LARGE SCALE GENOMIC DNA]</scope>
</reference>
<accession>A0A0G0KHX8</accession>